<keyword evidence="3" id="KW-0309">Germination</keyword>
<dbReference type="EMBL" id="DXDU01000099">
    <property type="protein sequence ID" value="HIY26720.1"/>
    <property type="molecule type" value="Genomic_DNA"/>
</dbReference>
<evidence type="ECO:0000256" key="2">
    <source>
        <dbReference type="ARBA" id="ARBA00007886"/>
    </source>
</evidence>
<evidence type="ECO:0000256" key="7">
    <source>
        <dbReference type="ARBA" id="ARBA00023288"/>
    </source>
</evidence>
<feature type="domain" description="Spore germination GerAC-like C-terminal" evidence="9">
    <location>
        <begin position="191"/>
        <end position="354"/>
    </location>
</feature>
<evidence type="ECO:0000259" key="9">
    <source>
        <dbReference type="Pfam" id="PF05504"/>
    </source>
</evidence>
<dbReference type="Pfam" id="PF25198">
    <property type="entry name" value="Spore_GerAC_N"/>
    <property type="match status" value="1"/>
</dbReference>
<dbReference type="InterPro" id="IPR046953">
    <property type="entry name" value="Spore_GerAC-like_C"/>
</dbReference>
<dbReference type="PANTHER" id="PTHR35789:SF1">
    <property type="entry name" value="SPORE GERMINATION PROTEIN B3"/>
    <property type="match status" value="1"/>
</dbReference>
<name>A0A9D1YDH6_9FIRM</name>
<dbReference type="Proteomes" id="UP000823915">
    <property type="component" value="Unassembled WGS sequence"/>
</dbReference>
<sequence length="355" mass="38783">MKRLFCLLSGLLLCLLPAGCGYQELQDRLLIHGIGVDLGEDGGFSVTVRSAGSQGEECFQTQGESVLEALTSLSLSTGRDAFYAHNYLVVFGWDCAQAGLDRCLDFFVRYYNARPAVQMFLARGTAEEVLSFAPEGELLPMAQLQQVGDSGRFNGQALEVEILDFVNGVKRPGSSPLLPVLSLTQSGPTVTGAAYFRDYALQGEWDLSQTRGYLAAKGELDQGEAVVPDGGGGLVTLSLSGQRQKIHARWEEGELPVFTLEVQVRGDISALSGGRDRLEDSLYPSLERAAAAQLAEEISAALEQAVIQEGCDVFGFGNLLWQRYPERWRQEGDQWPALMGRCRYQVEVTLSVLRL</sequence>
<comment type="caution">
    <text evidence="11">The sequence shown here is derived from an EMBL/GenBank/DDBJ whole genome shotgun (WGS) entry which is preliminary data.</text>
</comment>
<feature type="domain" description="Spore germination protein N-terminal" evidence="10">
    <location>
        <begin position="22"/>
        <end position="182"/>
    </location>
</feature>
<comment type="similarity">
    <text evidence="2">Belongs to the GerABKC lipoprotein family.</text>
</comment>
<dbReference type="AlphaFoldDB" id="A0A9D1YDH6"/>
<evidence type="ECO:0000313" key="12">
    <source>
        <dbReference type="Proteomes" id="UP000823915"/>
    </source>
</evidence>
<dbReference type="NCBIfam" id="TIGR02887">
    <property type="entry name" value="spore_ger_x_C"/>
    <property type="match status" value="1"/>
</dbReference>
<gene>
    <name evidence="11" type="ORF">H9838_06040</name>
</gene>
<proteinExistence type="inferred from homology"/>
<feature type="chain" id="PRO_5038527696" evidence="8">
    <location>
        <begin position="23"/>
        <end position="355"/>
    </location>
</feature>
<dbReference type="InterPro" id="IPR038501">
    <property type="entry name" value="Spore_GerAC_C_sf"/>
</dbReference>
<dbReference type="Pfam" id="PF05504">
    <property type="entry name" value="Spore_GerAC"/>
    <property type="match status" value="1"/>
</dbReference>
<evidence type="ECO:0000256" key="5">
    <source>
        <dbReference type="ARBA" id="ARBA00023136"/>
    </source>
</evidence>
<keyword evidence="4 8" id="KW-0732">Signal</keyword>
<dbReference type="Gene3D" id="3.30.300.210">
    <property type="entry name" value="Nutrient germinant receptor protein C, domain 3"/>
    <property type="match status" value="1"/>
</dbReference>
<comment type="subcellular location">
    <subcellularLocation>
        <location evidence="1">Membrane</location>
        <topology evidence="1">Lipid-anchor</topology>
    </subcellularLocation>
</comment>
<evidence type="ECO:0000256" key="3">
    <source>
        <dbReference type="ARBA" id="ARBA00022544"/>
    </source>
</evidence>
<evidence type="ECO:0000256" key="1">
    <source>
        <dbReference type="ARBA" id="ARBA00004635"/>
    </source>
</evidence>
<reference evidence="11" key="1">
    <citation type="journal article" date="2021" name="PeerJ">
        <title>Extensive microbial diversity within the chicken gut microbiome revealed by metagenomics and culture.</title>
        <authorList>
            <person name="Gilroy R."/>
            <person name="Ravi A."/>
            <person name="Getino M."/>
            <person name="Pursley I."/>
            <person name="Horton D.L."/>
            <person name="Alikhan N.F."/>
            <person name="Baker D."/>
            <person name="Gharbi K."/>
            <person name="Hall N."/>
            <person name="Watson M."/>
            <person name="Adriaenssens E.M."/>
            <person name="Foster-Nyarko E."/>
            <person name="Jarju S."/>
            <person name="Secka A."/>
            <person name="Antonio M."/>
            <person name="Oren A."/>
            <person name="Chaudhuri R.R."/>
            <person name="La Ragione R."/>
            <person name="Hildebrand F."/>
            <person name="Pallen M.J."/>
        </authorList>
    </citation>
    <scope>NUCLEOTIDE SEQUENCE</scope>
    <source>
        <strain evidence="11">1282</strain>
    </source>
</reference>
<keyword evidence="5" id="KW-0472">Membrane</keyword>
<evidence type="ECO:0000256" key="6">
    <source>
        <dbReference type="ARBA" id="ARBA00023139"/>
    </source>
</evidence>
<evidence type="ECO:0000256" key="8">
    <source>
        <dbReference type="SAM" id="SignalP"/>
    </source>
</evidence>
<organism evidence="11 12">
    <name type="scientific">Candidatus Acutalibacter pullistercoris</name>
    <dbReference type="NCBI Taxonomy" id="2838418"/>
    <lineage>
        <taxon>Bacteria</taxon>
        <taxon>Bacillati</taxon>
        <taxon>Bacillota</taxon>
        <taxon>Clostridia</taxon>
        <taxon>Eubacteriales</taxon>
        <taxon>Acutalibacteraceae</taxon>
        <taxon>Acutalibacter</taxon>
    </lineage>
</organism>
<reference evidence="11" key="2">
    <citation type="submission" date="2021-04" db="EMBL/GenBank/DDBJ databases">
        <authorList>
            <person name="Gilroy R."/>
        </authorList>
    </citation>
    <scope>NUCLEOTIDE SEQUENCE</scope>
    <source>
        <strain evidence="11">1282</strain>
    </source>
</reference>
<dbReference type="InterPro" id="IPR008844">
    <property type="entry name" value="Spore_GerAC-like"/>
</dbReference>
<accession>A0A9D1YDH6</accession>
<keyword evidence="7" id="KW-0449">Lipoprotein</keyword>
<evidence type="ECO:0000256" key="4">
    <source>
        <dbReference type="ARBA" id="ARBA00022729"/>
    </source>
</evidence>
<feature type="signal peptide" evidence="8">
    <location>
        <begin position="1"/>
        <end position="22"/>
    </location>
</feature>
<keyword evidence="6" id="KW-0564">Palmitate</keyword>
<dbReference type="PANTHER" id="PTHR35789">
    <property type="entry name" value="SPORE GERMINATION PROTEIN B3"/>
    <property type="match status" value="1"/>
</dbReference>
<evidence type="ECO:0000259" key="10">
    <source>
        <dbReference type="Pfam" id="PF25198"/>
    </source>
</evidence>
<dbReference type="GO" id="GO:0016020">
    <property type="term" value="C:membrane"/>
    <property type="evidence" value="ECO:0007669"/>
    <property type="project" value="UniProtKB-SubCell"/>
</dbReference>
<evidence type="ECO:0000313" key="11">
    <source>
        <dbReference type="EMBL" id="HIY26720.1"/>
    </source>
</evidence>
<protein>
    <submittedName>
        <fullName evidence="11">Ger(X)C family spore germination protein</fullName>
    </submittedName>
</protein>
<dbReference type="GO" id="GO:0009847">
    <property type="term" value="P:spore germination"/>
    <property type="evidence" value="ECO:0007669"/>
    <property type="project" value="InterPro"/>
</dbReference>
<dbReference type="InterPro" id="IPR057336">
    <property type="entry name" value="GerAC_N"/>
</dbReference>